<evidence type="ECO:0000313" key="4">
    <source>
        <dbReference type="Proteomes" id="UP001491310"/>
    </source>
</evidence>
<organism evidence="3 4">
    <name type="scientific">Coccomyxa subellipsoidea</name>
    <dbReference type="NCBI Taxonomy" id="248742"/>
    <lineage>
        <taxon>Eukaryota</taxon>
        <taxon>Viridiplantae</taxon>
        <taxon>Chlorophyta</taxon>
        <taxon>core chlorophytes</taxon>
        <taxon>Trebouxiophyceae</taxon>
        <taxon>Trebouxiophyceae incertae sedis</taxon>
        <taxon>Coccomyxaceae</taxon>
        <taxon>Coccomyxa</taxon>
    </lineage>
</organism>
<evidence type="ECO:0000256" key="1">
    <source>
        <dbReference type="SAM" id="Coils"/>
    </source>
</evidence>
<sequence length="312" mass="33690">MVPCSALEAQDNAKAAADFITEMQGEAGREEQEEAEAEKRRAFDRLTEAASELLDLGLEDIYQETRETLMVSLGGDVQKKGTYIWHDDGQSVPRQHDPLNDITTFRDLPSTSGRSDGIPHRRAGLGTRQEASQDGGPEQAQPKATPERESIEERNRRLSDSTAAKAAAGAWDFRSGVPFTYDGQSTSKPASSRPHEPQLTRTQRPPPVPKLAPLPPVPVRPVAPTGGSYPPPTAAASTSYPAYPGHPAAAYPYAPSPSHAGQWQQPPHYAGYPHPPGVPAGPPAAVPYPGAEYQQWQHYSGEPPPAYPQWGP</sequence>
<proteinExistence type="predicted"/>
<protein>
    <submittedName>
        <fullName evidence="3">Uncharacterized protein</fullName>
    </submittedName>
</protein>
<feature type="compositionally biased region" description="Pro residues" evidence="2">
    <location>
        <begin position="204"/>
        <end position="221"/>
    </location>
</feature>
<feature type="compositionally biased region" description="Pro residues" evidence="2">
    <location>
        <begin position="273"/>
        <end position="286"/>
    </location>
</feature>
<reference evidence="3 4" key="1">
    <citation type="journal article" date="2024" name="Nat. Commun.">
        <title>Phylogenomics reveals the evolutionary origins of lichenization in chlorophyte algae.</title>
        <authorList>
            <person name="Puginier C."/>
            <person name="Libourel C."/>
            <person name="Otte J."/>
            <person name="Skaloud P."/>
            <person name="Haon M."/>
            <person name="Grisel S."/>
            <person name="Petersen M."/>
            <person name="Berrin J.G."/>
            <person name="Delaux P.M."/>
            <person name="Dal Grande F."/>
            <person name="Keller J."/>
        </authorList>
    </citation>
    <scope>NUCLEOTIDE SEQUENCE [LARGE SCALE GENOMIC DNA]</scope>
    <source>
        <strain evidence="3 4">SAG 216-7</strain>
    </source>
</reference>
<dbReference type="Proteomes" id="UP001491310">
    <property type="component" value="Unassembled WGS sequence"/>
</dbReference>
<feature type="coiled-coil region" evidence="1">
    <location>
        <begin position="20"/>
        <end position="52"/>
    </location>
</feature>
<gene>
    <name evidence="3" type="ORF">WJX75_007145</name>
</gene>
<comment type="caution">
    <text evidence="3">The sequence shown here is derived from an EMBL/GenBank/DDBJ whole genome shotgun (WGS) entry which is preliminary data.</text>
</comment>
<evidence type="ECO:0000256" key="2">
    <source>
        <dbReference type="SAM" id="MobiDB-lite"/>
    </source>
</evidence>
<accession>A0ABR2YFB8</accession>
<keyword evidence="1" id="KW-0175">Coiled coil</keyword>
<name>A0ABR2YFB8_9CHLO</name>
<dbReference type="EMBL" id="JALJOT010000013">
    <property type="protein sequence ID" value="KAK9904223.1"/>
    <property type="molecule type" value="Genomic_DNA"/>
</dbReference>
<feature type="compositionally biased region" description="Low complexity" evidence="2">
    <location>
        <begin position="222"/>
        <end position="272"/>
    </location>
</feature>
<feature type="compositionally biased region" description="Basic and acidic residues" evidence="2">
    <location>
        <begin position="88"/>
        <end position="99"/>
    </location>
</feature>
<evidence type="ECO:0000313" key="3">
    <source>
        <dbReference type="EMBL" id="KAK9904223.1"/>
    </source>
</evidence>
<keyword evidence="4" id="KW-1185">Reference proteome</keyword>
<feature type="compositionally biased region" description="Basic and acidic residues" evidence="2">
    <location>
        <begin position="145"/>
        <end position="159"/>
    </location>
</feature>
<feature type="region of interest" description="Disordered" evidence="2">
    <location>
        <begin position="88"/>
        <end position="289"/>
    </location>
</feature>